<evidence type="ECO:0000256" key="2">
    <source>
        <dbReference type="PIRSR" id="PIRSR018249-2"/>
    </source>
</evidence>
<evidence type="ECO:0000259" key="3">
    <source>
        <dbReference type="Pfam" id="PF21302"/>
    </source>
</evidence>
<dbReference type="GO" id="GO:0032259">
    <property type="term" value="P:methylation"/>
    <property type="evidence" value="ECO:0007669"/>
    <property type="project" value="UniProtKB-KW"/>
</dbReference>
<dbReference type="PIRSF" id="PIRSF018249">
    <property type="entry name" value="MyrA_prd"/>
    <property type="match status" value="1"/>
</dbReference>
<evidence type="ECO:0000313" key="4">
    <source>
        <dbReference type="EMBL" id="TKV58974.1"/>
    </source>
</evidence>
<name>A0A4U6QFD5_9ACTN</name>
<gene>
    <name evidence="4" type="ORF">FDO65_12780</name>
</gene>
<dbReference type="EMBL" id="SZZH01000003">
    <property type="protein sequence ID" value="TKV58974.1"/>
    <property type="molecule type" value="Genomic_DNA"/>
</dbReference>
<dbReference type="AlphaFoldDB" id="A0A4U6QFD5"/>
<sequence length="280" mass="28836">MAAAVDLLTCPHCRAPLAVVQAGRVLGCSAGHRFDIARQGYVSLLGPRARTDTGDTAAMVTARERFLGRGHYAPVTTVLAEQAAPVGPVVEIGAGPGHHLRGVLDARRGPDGESPIGVALDSSAAAARRSASDPRVASVVADAWSPLPVVDAGVAVALSVFAPRDVEEITRILRPGGRLVAVTPEPGHLAELRDVVPLLAVDAGKSERLADAFAGRLELIERIEVTADLALTPADVADVVGMGPNAHHLDAAALAAVADGLPERTPTRLAVTVTVLRKPT</sequence>
<dbReference type="InterPro" id="IPR029063">
    <property type="entry name" value="SAM-dependent_MTases_sf"/>
</dbReference>
<feature type="binding site" evidence="2">
    <location>
        <position position="72"/>
    </location>
    <ligand>
        <name>S-adenosyl-L-methionine</name>
        <dbReference type="ChEBI" id="CHEBI:59789"/>
    </ligand>
</feature>
<feature type="binding site" evidence="2">
    <location>
        <position position="188"/>
    </location>
    <ligand>
        <name>S-adenosyl-L-methionine</name>
        <dbReference type="ChEBI" id="CHEBI:59789"/>
    </ligand>
</feature>
<feature type="binding site" evidence="1">
    <location>
        <position position="28"/>
    </location>
    <ligand>
        <name>Zn(2+)</name>
        <dbReference type="ChEBI" id="CHEBI:29105"/>
    </ligand>
</feature>
<comment type="caution">
    <text evidence="4">The sequence shown here is derived from an EMBL/GenBank/DDBJ whole genome shotgun (WGS) entry which is preliminary data.</text>
</comment>
<protein>
    <submittedName>
        <fullName evidence="4">23S rRNA methyltransferase</fullName>
    </submittedName>
</protein>
<dbReference type="InterPro" id="IPR016718">
    <property type="entry name" value="rRNA_m1G-MeTrfase_A_prd"/>
</dbReference>
<keyword evidence="4" id="KW-0808">Transferase</keyword>
<keyword evidence="1" id="KW-0479">Metal-binding</keyword>
<organism evidence="4 5">
    <name type="scientific">Nakamurella flava</name>
    <dbReference type="NCBI Taxonomy" id="2576308"/>
    <lineage>
        <taxon>Bacteria</taxon>
        <taxon>Bacillati</taxon>
        <taxon>Actinomycetota</taxon>
        <taxon>Actinomycetes</taxon>
        <taxon>Nakamurellales</taxon>
        <taxon>Nakamurellaceae</taxon>
        <taxon>Nakamurella</taxon>
    </lineage>
</organism>
<dbReference type="OrthoDB" id="108476at2"/>
<keyword evidence="4" id="KW-0489">Methyltransferase</keyword>
<evidence type="ECO:0000313" key="5">
    <source>
        <dbReference type="Proteomes" id="UP000306985"/>
    </source>
</evidence>
<keyword evidence="1" id="KW-0862">Zinc</keyword>
<feature type="domain" description="23S rRNA (guanine(745)-N(1))-methyltransferase N-terminal" evidence="3">
    <location>
        <begin position="9"/>
        <end position="45"/>
    </location>
</feature>
<dbReference type="Gene3D" id="3.40.50.150">
    <property type="entry name" value="Vaccinia Virus protein VP39"/>
    <property type="match status" value="1"/>
</dbReference>
<dbReference type="SUPFAM" id="SSF53335">
    <property type="entry name" value="S-adenosyl-L-methionine-dependent methyltransferases"/>
    <property type="match status" value="1"/>
</dbReference>
<dbReference type="InterPro" id="IPR048647">
    <property type="entry name" value="RlmA_N"/>
</dbReference>
<accession>A0A4U6QFD5</accession>
<dbReference type="GO" id="GO:0046872">
    <property type="term" value="F:metal ion binding"/>
    <property type="evidence" value="ECO:0007669"/>
    <property type="project" value="UniProtKB-KW"/>
</dbReference>
<dbReference type="GO" id="GO:0008168">
    <property type="term" value="F:methyltransferase activity"/>
    <property type="evidence" value="ECO:0007669"/>
    <property type="project" value="UniProtKB-KW"/>
</dbReference>
<reference evidence="4 5" key="1">
    <citation type="submission" date="2019-05" db="EMBL/GenBank/DDBJ databases">
        <title>Nakamurella sp. N5BH11, whole genome shotgun sequence.</title>
        <authorList>
            <person name="Tuo L."/>
        </authorList>
    </citation>
    <scope>NUCLEOTIDE SEQUENCE [LARGE SCALE GENOMIC DNA]</scope>
    <source>
        <strain evidence="4 5">N5BH11</strain>
    </source>
</reference>
<evidence type="ECO:0000256" key="1">
    <source>
        <dbReference type="PIRSR" id="PIRSR018249-1"/>
    </source>
</evidence>
<proteinExistence type="predicted"/>
<feature type="binding site" evidence="1">
    <location>
        <position position="32"/>
    </location>
    <ligand>
        <name>Zn(2+)</name>
        <dbReference type="ChEBI" id="CHEBI:29105"/>
    </ligand>
</feature>
<dbReference type="Pfam" id="PF21302">
    <property type="entry name" value="Zn_ribbon_RlmA"/>
    <property type="match status" value="1"/>
</dbReference>
<keyword evidence="5" id="KW-1185">Reference proteome</keyword>
<keyword evidence="2" id="KW-0949">S-adenosyl-L-methionine</keyword>
<dbReference type="Proteomes" id="UP000306985">
    <property type="component" value="Unassembled WGS sequence"/>
</dbReference>